<evidence type="ECO:0000256" key="3">
    <source>
        <dbReference type="ARBA" id="ARBA00022741"/>
    </source>
</evidence>
<reference evidence="7" key="1">
    <citation type="submission" date="2021-01" db="EMBL/GenBank/DDBJ databases">
        <authorList>
            <person name="Corre E."/>
            <person name="Pelletier E."/>
            <person name="Niang G."/>
            <person name="Scheremetjew M."/>
            <person name="Finn R."/>
            <person name="Kale V."/>
            <person name="Holt S."/>
            <person name="Cochrane G."/>
            <person name="Meng A."/>
            <person name="Brown T."/>
            <person name="Cohen L."/>
        </authorList>
    </citation>
    <scope>NUCLEOTIDE SEQUENCE</scope>
    <source>
        <strain evidence="7">CT5</strain>
    </source>
</reference>
<dbReference type="InterPro" id="IPR000608">
    <property type="entry name" value="UBC"/>
</dbReference>
<dbReference type="Pfam" id="PF00179">
    <property type="entry name" value="UQ_con"/>
    <property type="match status" value="1"/>
</dbReference>
<dbReference type="EMBL" id="HBIK01013081">
    <property type="protein sequence ID" value="CAE0381143.1"/>
    <property type="molecule type" value="Transcribed_RNA"/>
</dbReference>
<dbReference type="GO" id="GO:0061631">
    <property type="term" value="F:ubiquitin conjugating enzyme activity"/>
    <property type="evidence" value="ECO:0007669"/>
    <property type="project" value="UniProtKB-EC"/>
</dbReference>
<dbReference type="EC" id="2.3.2.23" evidence="1"/>
<dbReference type="PROSITE" id="PS50127">
    <property type="entry name" value="UBC_2"/>
    <property type="match status" value="1"/>
</dbReference>
<keyword evidence="3" id="KW-0547">Nucleotide-binding</keyword>
<dbReference type="EMBL" id="CAMPGE010023827">
    <property type="protein sequence ID" value="CAI2381715.1"/>
    <property type="molecule type" value="Genomic_DNA"/>
</dbReference>
<keyword evidence="9" id="KW-1185">Reference proteome</keyword>
<keyword evidence="4" id="KW-0833">Ubl conjugation pathway</keyword>
<dbReference type="PANTHER" id="PTHR24067">
    <property type="entry name" value="UBIQUITIN-CONJUGATING ENZYME E2"/>
    <property type="match status" value="1"/>
</dbReference>
<sequence length="151" mass="17099">MKSNARINKELKDLDEEPIQGVEITLKVEDDLTIWHAIIDGPKDSPYEGGKFTVEVDFTDSYPFKCPKVHFVTSIYHPNIKSDTGEICTAAIEKQWVPTLNAQFVIESIVNLMAEPRPDDPLEAEIAEQYMNDFDAYVEHAQKHTSENATS</sequence>
<evidence type="ECO:0000256" key="1">
    <source>
        <dbReference type="ARBA" id="ARBA00012486"/>
    </source>
</evidence>
<dbReference type="SMART" id="SM00212">
    <property type="entry name" value="UBCc"/>
    <property type="match status" value="1"/>
</dbReference>
<dbReference type="GO" id="GO:0005524">
    <property type="term" value="F:ATP binding"/>
    <property type="evidence" value="ECO:0007669"/>
    <property type="project" value="UniProtKB-KW"/>
</dbReference>
<evidence type="ECO:0000313" key="8">
    <source>
        <dbReference type="EMBL" id="CAI2381715.1"/>
    </source>
</evidence>
<dbReference type="InterPro" id="IPR050113">
    <property type="entry name" value="Ub_conjugating_enzyme"/>
</dbReference>
<keyword evidence="2" id="KW-0808">Transferase</keyword>
<evidence type="ECO:0000313" key="7">
    <source>
        <dbReference type="EMBL" id="CAE0381143.1"/>
    </source>
</evidence>
<evidence type="ECO:0000256" key="5">
    <source>
        <dbReference type="ARBA" id="ARBA00022840"/>
    </source>
</evidence>
<feature type="domain" description="UBC core" evidence="6">
    <location>
        <begin position="2"/>
        <end position="150"/>
    </location>
</feature>
<evidence type="ECO:0000313" key="9">
    <source>
        <dbReference type="Proteomes" id="UP001295684"/>
    </source>
</evidence>
<evidence type="ECO:0000259" key="6">
    <source>
        <dbReference type="PROSITE" id="PS50127"/>
    </source>
</evidence>
<dbReference type="Gene3D" id="3.10.110.10">
    <property type="entry name" value="Ubiquitin Conjugating Enzyme"/>
    <property type="match status" value="1"/>
</dbReference>
<reference evidence="8" key="2">
    <citation type="submission" date="2023-07" db="EMBL/GenBank/DDBJ databases">
        <authorList>
            <consortium name="AG Swart"/>
            <person name="Singh M."/>
            <person name="Singh A."/>
            <person name="Seah K."/>
            <person name="Emmerich C."/>
        </authorList>
    </citation>
    <scope>NUCLEOTIDE SEQUENCE</scope>
    <source>
        <strain evidence="8">DP1</strain>
    </source>
</reference>
<dbReference type="AlphaFoldDB" id="A0A7S3KDB1"/>
<keyword evidence="5" id="KW-0067">ATP-binding</keyword>
<protein>
    <recommendedName>
        <fullName evidence="1">E2 ubiquitin-conjugating enzyme</fullName>
        <ecNumber evidence="1">2.3.2.23</ecNumber>
    </recommendedName>
</protein>
<name>A0A7S3KDB1_EUPCR</name>
<dbReference type="FunFam" id="3.10.110.10:FF:000060">
    <property type="entry name" value="Ubiquitin conjugating enzyme (UbcB)"/>
    <property type="match status" value="1"/>
</dbReference>
<dbReference type="SUPFAM" id="SSF54495">
    <property type="entry name" value="UBC-like"/>
    <property type="match status" value="1"/>
</dbReference>
<organism evidence="7">
    <name type="scientific">Euplotes crassus</name>
    <dbReference type="NCBI Taxonomy" id="5936"/>
    <lineage>
        <taxon>Eukaryota</taxon>
        <taxon>Sar</taxon>
        <taxon>Alveolata</taxon>
        <taxon>Ciliophora</taxon>
        <taxon>Intramacronucleata</taxon>
        <taxon>Spirotrichea</taxon>
        <taxon>Hypotrichia</taxon>
        <taxon>Euplotida</taxon>
        <taxon>Euplotidae</taxon>
        <taxon>Moneuplotes</taxon>
    </lineage>
</organism>
<evidence type="ECO:0000256" key="4">
    <source>
        <dbReference type="ARBA" id="ARBA00022786"/>
    </source>
</evidence>
<proteinExistence type="predicted"/>
<evidence type="ECO:0000256" key="2">
    <source>
        <dbReference type="ARBA" id="ARBA00022679"/>
    </source>
</evidence>
<dbReference type="Proteomes" id="UP001295684">
    <property type="component" value="Unassembled WGS sequence"/>
</dbReference>
<dbReference type="InterPro" id="IPR016135">
    <property type="entry name" value="UBQ-conjugating_enzyme/RWD"/>
</dbReference>
<gene>
    <name evidence="7" type="ORF">ECRA1380_LOCUS6105</name>
    <name evidence="8" type="ORF">ECRASSUSDP1_LOCUS23173</name>
</gene>
<dbReference type="OrthoDB" id="283577at2759"/>
<accession>A0A7S3KDB1</accession>